<dbReference type="OrthoDB" id="2126698at2759"/>
<gene>
    <name evidence="3" type="ORF">HHK36_006868</name>
</gene>
<sequence>MERGEQKPNLRALIIQEYEKNDFKFGGQRSVEKDIPRLEILEEVKKQLWLAGPSISVRLLQYCLQMISVMFVGHIRELALSGASMATSFASVTGFSLLMISVMFVGHLRELALSSASMATSFTSVTGFSLLMISIMLVSYLGELALSGALMATSFASVIGFSLLNVKLSNILYYIVLEWAISYLRHLGELALSGALMATSFVSVTGFSLLIFQFIEFSVLFVLCIATSIWELDYNDFVIFIRM</sequence>
<comment type="caution">
    <text evidence="3">The sequence shown here is derived from an EMBL/GenBank/DDBJ whole genome shotgun (WGS) entry which is preliminary data.</text>
</comment>
<proteinExistence type="inferred from homology"/>
<keyword evidence="2" id="KW-0812">Transmembrane</keyword>
<name>A0A835DKR3_TETSI</name>
<dbReference type="Proteomes" id="UP000655225">
    <property type="component" value="Unassembled WGS sequence"/>
</dbReference>
<keyword evidence="2" id="KW-1133">Transmembrane helix</keyword>
<reference evidence="3 4" key="1">
    <citation type="submission" date="2020-04" db="EMBL/GenBank/DDBJ databases">
        <title>Plant Genome Project.</title>
        <authorList>
            <person name="Zhang R.-G."/>
        </authorList>
    </citation>
    <scope>NUCLEOTIDE SEQUENCE [LARGE SCALE GENOMIC DNA]</scope>
    <source>
        <strain evidence="3">YNK0</strain>
        <tissue evidence="3">Leaf</tissue>
    </source>
</reference>
<dbReference type="PANTHER" id="PTHR11206">
    <property type="entry name" value="MULTIDRUG RESISTANCE PROTEIN"/>
    <property type="match status" value="1"/>
</dbReference>
<protein>
    <submittedName>
        <fullName evidence="3">Uncharacterized protein</fullName>
    </submittedName>
</protein>
<feature type="transmembrane region" description="Helical" evidence="2">
    <location>
        <begin position="87"/>
        <end position="106"/>
    </location>
</feature>
<comment type="similarity">
    <text evidence="1">Belongs to the multi antimicrobial extrusion (MATE) (TC 2.A.66.1) family.</text>
</comment>
<keyword evidence="2" id="KW-0472">Membrane</keyword>
<feature type="transmembrane region" description="Helical" evidence="2">
    <location>
        <begin position="118"/>
        <end position="138"/>
    </location>
</feature>
<dbReference type="InterPro" id="IPR002528">
    <property type="entry name" value="MATE_fam"/>
</dbReference>
<dbReference type="Pfam" id="PF01554">
    <property type="entry name" value="MatE"/>
    <property type="match status" value="1"/>
</dbReference>
<keyword evidence="4" id="KW-1185">Reference proteome</keyword>
<evidence type="ECO:0000313" key="4">
    <source>
        <dbReference type="Proteomes" id="UP000655225"/>
    </source>
</evidence>
<evidence type="ECO:0000256" key="1">
    <source>
        <dbReference type="ARBA" id="ARBA00010199"/>
    </source>
</evidence>
<dbReference type="EMBL" id="JABCRI010000004">
    <property type="protein sequence ID" value="KAF8407733.1"/>
    <property type="molecule type" value="Genomic_DNA"/>
</dbReference>
<dbReference type="AlphaFoldDB" id="A0A835DKR3"/>
<organism evidence="3 4">
    <name type="scientific">Tetracentron sinense</name>
    <name type="common">Spur-leaf</name>
    <dbReference type="NCBI Taxonomy" id="13715"/>
    <lineage>
        <taxon>Eukaryota</taxon>
        <taxon>Viridiplantae</taxon>
        <taxon>Streptophyta</taxon>
        <taxon>Embryophyta</taxon>
        <taxon>Tracheophyta</taxon>
        <taxon>Spermatophyta</taxon>
        <taxon>Magnoliopsida</taxon>
        <taxon>Trochodendrales</taxon>
        <taxon>Trochodendraceae</taxon>
        <taxon>Tetracentron</taxon>
    </lineage>
</organism>
<evidence type="ECO:0000313" key="3">
    <source>
        <dbReference type="EMBL" id="KAF8407733.1"/>
    </source>
</evidence>
<accession>A0A835DKR3</accession>
<evidence type="ECO:0000256" key="2">
    <source>
        <dbReference type="SAM" id="Phobius"/>
    </source>
</evidence>
<feature type="transmembrane region" description="Helical" evidence="2">
    <location>
        <begin position="207"/>
        <end position="232"/>
    </location>
</feature>